<accession>A0A259TZD9</accession>
<organism evidence="3 4">
    <name type="scientific">Rubricoccus marinus</name>
    <dbReference type="NCBI Taxonomy" id="716817"/>
    <lineage>
        <taxon>Bacteria</taxon>
        <taxon>Pseudomonadati</taxon>
        <taxon>Rhodothermota</taxon>
        <taxon>Rhodothermia</taxon>
        <taxon>Rhodothermales</taxon>
        <taxon>Rubricoccaceae</taxon>
        <taxon>Rubricoccus</taxon>
    </lineage>
</organism>
<gene>
    <name evidence="3" type="ORF">BSZ36_08025</name>
</gene>
<feature type="signal peptide" evidence="2">
    <location>
        <begin position="1"/>
        <end position="19"/>
    </location>
</feature>
<evidence type="ECO:0000313" key="3">
    <source>
        <dbReference type="EMBL" id="OZC02924.1"/>
    </source>
</evidence>
<proteinExistence type="predicted"/>
<feature type="compositionally biased region" description="Acidic residues" evidence="1">
    <location>
        <begin position="44"/>
        <end position="78"/>
    </location>
</feature>
<feature type="region of interest" description="Disordered" evidence="1">
    <location>
        <begin position="36"/>
        <end position="78"/>
    </location>
</feature>
<keyword evidence="2" id="KW-0732">Signal</keyword>
<dbReference type="InParanoid" id="A0A259TZD9"/>
<dbReference type="Proteomes" id="UP000216446">
    <property type="component" value="Unassembled WGS sequence"/>
</dbReference>
<evidence type="ECO:0000256" key="1">
    <source>
        <dbReference type="SAM" id="MobiDB-lite"/>
    </source>
</evidence>
<sequence>MKKFFIALFALGMTLPLTACEETATPPVTEAEEEAYEEGAPIGDQEDVIGDGEIIDEPGEMEPGEADDTILEEDPIVD</sequence>
<evidence type="ECO:0000256" key="2">
    <source>
        <dbReference type="SAM" id="SignalP"/>
    </source>
</evidence>
<dbReference type="RefSeq" id="WP_094547671.1">
    <property type="nucleotide sequence ID" value="NZ_MQWB01000001.1"/>
</dbReference>
<name>A0A259TZD9_9BACT</name>
<evidence type="ECO:0000313" key="4">
    <source>
        <dbReference type="Proteomes" id="UP000216446"/>
    </source>
</evidence>
<protein>
    <submittedName>
        <fullName evidence="3">Uncharacterized protein</fullName>
    </submittedName>
</protein>
<keyword evidence="4" id="KW-1185">Reference proteome</keyword>
<comment type="caution">
    <text evidence="3">The sequence shown here is derived from an EMBL/GenBank/DDBJ whole genome shotgun (WGS) entry which is preliminary data.</text>
</comment>
<dbReference type="AlphaFoldDB" id="A0A259TZD9"/>
<reference evidence="3 4" key="1">
    <citation type="submission" date="2016-11" db="EMBL/GenBank/DDBJ databases">
        <title>Study of marine rhodopsin-containing bacteria.</title>
        <authorList>
            <person name="Yoshizawa S."/>
            <person name="Kumagai Y."/>
            <person name="Kogure K."/>
        </authorList>
    </citation>
    <scope>NUCLEOTIDE SEQUENCE [LARGE SCALE GENOMIC DNA]</scope>
    <source>
        <strain evidence="3 4">SG-29</strain>
    </source>
</reference>
<feature type="chain" id="PRO_5012492072" evidence="2">
    <location>
        <begin position="20"/>
        <end position="78"/>
    </location>
</feature>
<dbReference type="EMBL" id="MQWB01000001">
    <property type="protein sequence ID" value="OZC02924.1"/>
    <property type="molecule type" value="Genomic_DNA"/>
</dbReference>